<name>A0A165JUK6_XYLHT</name>
<protein>
    <submittedName>
        <fullName evidence="1">Uncharacterized protein</fullName>
    </submittedName>
</protein>
<dbReference type="RefSeq" id="XP_018192203.1">
    <property type="nucleotide sequence ID" value="XM_018329404.1"/>
</dbReference>
<keyword evidence="2" id="KW-1185">Reference proteome</keyword>
<dbReference type="Proteomes" id="UP000076632">
    <property type="component" value="Unassembled WGS sequence"/>
</dbReference>
<evidence type="ECO:0000313" key="2">
    <source>
        <dbReference type="Proteomes" id="UP000076632"/>
    </source>
</evidence>
<sequence>MALRLSLLSATVSSVYRPDGRNYSLITCSSLAHNCKIINPLLRPLAVAIDLIGNSASAVGSPDLAIRRFPGRNLRQFSPSLASPFFAPSPRVSNAKSGAVNSSWW</sequence>
<dbReference type="InParanoid" id="A0A165JUK6"/>
<accession>A0A165JUK6</accession>
<proteinExistence type="predicted"/>
<dbReference type="AlphaFoldDB" id="A0A165JUK6"/>
<organism evidence="1 2">
    <name type="scientific">Xylona heveae (strain CBS 132557 / TC161)</name>
    <dbReference type="NCBI Taxonomy" id="1328760"/>
    <lineage>
        <taxon>Eukaryota</taxon>
        <taxon>Fungi</taxon>
        <taxon>Dikarya</taxon>
        <taxon>Ascomycota</taxon>
        <taxon>Pezizomycotina</taxon>
        <taxon>Xylonomycetes</taxon>
        <taxon>Xylonales</taxon>
        <taxon>Xylonaceae</taxon>
        <taxon>Xylona</taxon>
    </lineage>
</organism>
<reference evidence="1 2" key="1">
    <citation type="journal article" date="2016" name="Fungal Biol.">
        <title>The genome of Xylona heveae provides a window into fungal endophytism.</title>
        <authorList>
            <person name="Gazis R."/>
            <person name="Kuo A."/>
            <person name="Riley R."/>
            <person name="LaButti K."/>
            <person name="Lipzen A."/>
            <person name="Lin J."/>
            <person name="Amirebrahimi M."/>
            <person name="Hesse C.N."/>
            <person name="Spatafora J.W."/>
            <person name="Henrissat B."/>
            <person name="Hainaut M."/>
            <person name="Grigoriev I.V."/>
            <person name="Hibbett D.S."/>
        </authorList>
    </citation>
    <scope>NUCLEOTIDE SEQUENCE [LARGE SCALE GENOMIC DNA]</scope>
    <source>
        <strain evidence="1 2">TC161</strain>
    </source>
</reference>
<evidence type="ECO:0000313" key="1">
    <source>
        <dbReference type="EMBL" id="KZF26648.1"/>
    </source>
</evidence>
<gene>
    <name evidence="1" type="ORF">L228DRAFT_16288</name>
</gene>
<dbReference type="EMBL" id="KV407454">
    <property type="protein sequence ID" value="KZF26648.1"/>
    <property type="molecule type" value="Genomic_DNA"/>
</dbReference>
<dbReference type="GeneID" id="28894541"/>